<dbReference type="RefSeq" id="WP_123101022.1">
    <property type="nucleotide sequence ID" value="NZ_RIBZ01000239.1"/>
</dbReference>
<organism evidence="2 3">
    <name type="scientific">Streptomyces botrytidirepellens</name>
    <dbReference type="NCBI Taxonomy" id="2486417"/>
    <lineage>
        <taxon>Bacteria</taxon>
        <taxon>Bacillati</taxon>
        <taxon>Actinomycetota</taxon>
        <taxon>Actinomycetes</taxon>
        <taxon>Kitasatosporales</taxon>
        <taxon>Streptomycetaceae</taxon>
        <taxon>Streptomyces</taxon>
    </lineage>
</organism>
<evidence type="ECO:0000256" key="1">
    <source>
        <dbReference type="SAM" id="Phobius"/>
    </source>
</evidence>
<feature type="transmembrane region" description="Helical" evidence="1">
    <location>
        <begin position="72"/>
        <end position="93"/>
    </location>
</feature>
<proteinExistence type="predicted"/>
<dbReference type="EMBL" id="RIBZ01000239">
    <property type="protein sequence ID" value="RNG23557.1"/>
    <property type="molecule type" value="Genomic_DNA"/>
</dbReference>
<feature type="transmembrane region" description="Helical" evidence="1">
    <location>
        <begin position="40"/>
        <end position="60"/>
    </location>
</feature>
<evidence type="ECO:0000313" key="3">
    <source>
        <dbReference type="Proteomes" id="UP000275401"/>
    </source>
</evidence>
<keyword evidence="1" id="KW-0812">Transmembrane</keyword>
<reference evidence="2 3" key="1">
    <citation type="submission" date="2018-11" db="EMBL/GenBank/DDBJ databases">
        <title>The Potential of Streptomyces as Biocontrol Agents against the Tomato grey mould, Botrytis cinerea (Gray mold) Frontiers in Microbiology.</title>
        <authorList>
            <person name="Li D."/>
        </authorList>
    </citation>
    <scope>NUCLEOTIDE SEQUENCE [LARGE SCALE GENOMIC DNA]</scope>
    <source>
        <strain evidence="2 3">NEAU-LD23</strain>
    </source>
</reference>
<keyword evidence="3" id="KW-1185">Reference proteome</keyword>
<evidence type="ECO:0000313" key="2">
    <source>
        <dbReference type="EMBL" id="RNG23557.1"/>
    </source>
</evidence>
<gene>
    <name evidence="2" type="ORF">EEJ42_18530</name>
</gene>
<protein>
    <submittedName>
        <fullName evidence="2">Uncharacterized protein</fullName>
    </submittedName>
</protein>
<sequence>MKGTLVSAVAATACYWMWASLLERADEVAEANGRVMGAGWFESLLAMIAGLLSMPVLLWVGMRLLGARGNHLLVLFGTVAWLFIGGYVVDGFVSDTATAAFLALFVVLGALLSLVELPGE</sequence>
<dbReference type="Proteomes" id="UP000275401">
    <property type="component" value="Unassembled WGS sequence"/>
</dbReference>
<keyword evidence="1" id="KW-1133">Transmembrane helix</keyword>
<accession>A0A3M8W295</accession>
<name>A0A3M8W295_9ACTN</name>
<keyword evidence="1" id="KW-0472">Membrane</keyword>
<dbReference type="AlphaFoldDB" id="A0A3M8W295"/>
<feature type="transmembrane region" description="Helical" evidence="1">
    <location>
        <begin position="99"/>
        <end position="117"/>
    </location>
</feature>
<comment type="caution">
    <text evidence="2">The sequence shown here is derived from an EMBL/GenBank/DDBJ whole genome shotgun (WGS) entry which is preliminary data.</text>
</comment>